<evidence type="ECO:0000259" key="2">
    <source>
        <dbReference type="PROSITE" id="PS50190"/>
    </source>
</evidence>
<dbReference type="SMART" id="SM00222">
    <property type="entry name" value="Sec7"/>
    <property type="match status" value="1"/>
</dbReference>
<dbReference type="GO" id="GO:0005085">
    <property type="term" value="F:guanyl-nucleotide exchange factor activity"/>
    <property type="evidence" value="ECO:0007669"/>
    <property type="project" value="InterPro"/>
</dbReference>
<organism evidence="3 4">
    <name type="scientific">Torulaspora globosa</name>
    <dbReference type="NCBI Taxonomy" id="48254"/>
    <lineage>
        <taxon>Eukaryota</taxon>
        <taxon>Fungi</taxon>
        <taxon>Dikarya</taxon>
        <taxon>Ascomycota</taxon>
        <taxon>Saccharomycotina</taxon>
        <taxon>Saccharomycetes</taxon>
        <taxon>Saccharomycetales</taxon>
        <taxon>Saccharomycetaceae</taxon>
        <taxon>Torulaspora</taxon>
    </lineage>
</organism>
<dbReference type="InterPro" id="IPR023394">
    <property type="entry name" value="Sec7_C_sf"/>
</dbReference>
<dbReference type="InterPro" id="IPR000904">
    <property type="entry name" value="Sec7_dom"/>
</dbReference>
<feature type="region of interest" description="Disordered" evidence="1">
    <location>
        <begin position="1391"/>
        <end position="1411"/>
    </location>
</feature>
<dbReference type="PANTHER" id="PTHR10663:SF388">
    <property type="entry name" value="GOLGI-SPECIFIC BREFELDIN A-RESISTANCE GUANINE NUCLEOTIDE EXCHANGE FACTOR 1"/>
    <property type="match status" value="1"/>
</dbReference>
<dbReference type="CDD" id="cd00171">
    <property type="entry name" value="Sec7"/>
    <property type="match status" value="1"/>
</dbReference>
<reference evidence="3 4" key="1">
    <citation type="submission" date="2020-06" db="EMBL/GenBank/DDBJ databases">
        <title>The yeast mating-type switching endonuclease HO is a domesticated member of an unorthodox homing genetic element family.</title>
        <authorList>
            <person name="Coughlan A.Y."/>
            <person name="Lombardi L."/>
            <person name="Braun-Galleani S."/>
            <person name="Martos A.R."/>
            <person name="Galeote V."/>
            <person name="Bigey F."/>
            <person name="Dequin S."/>
            <person name="Byrne K.P."/>
            <person name="Wolfe K.H."/>
        </authorList>
    </citation>
    <scope>NUCLEOTIDE SEQUENCE [LARGE SCALE GENOMIC DNA]</scope>
    <source>
        <strain evidence="3 4">CBS764</strain>
    </source>
</reference>
<dbReference type="GO" id="GO:0016192">
    <property type="term" value="P:vesicle-mediated transport"/>
    <property type="evidence" value="ECO:0007669"/>
    <property type="project" value="UniProtKB-ARBA"/>
</dbReference>
<dbReference type="KEGG" id="tgb:HG536_0G03660"/>
<dbReference type="Pfam" id="PF12783">
    <property type="entry name" value="Sec7-like_HUS"/>
    <property type="match status" value="1"/>
</dbReference>
<gene>
    <name evidence="3" type="ORF">HG536_0G03660</name>
</gene>
<dbReference type="EMBL" id="CP059252">
    <property type="protein sequence ID" value="QLL34504.1"/>
    <property type="molecule type" value="Genomic_DNA"/>
</dbReference>
<protein>
    <recommendedName>
        <fullName evidence="2">SEC7 domain-containing protein</fullName>
    </recommendedName>
</protein>
<evidence type="ECO:0000313" key="3">
    <source>
        <dbReference type="EMBL" id="QLL34504.1"/>
    </source>
</evidence>
<dbReference type="Pfam" id="PF01369">
    <property type="entry name" value="Sec7"/>
    <property type="match status" value="1"/>
</dbReference>
<sequence>MNLDSPGSAAAVDPVTIVIKECINLSSAMRKYSKYTSQSGVAALLGGGSDIFSNQDESLVSTFNNLSANRSNDPLLSGFIQLRLMLNKAQGLENIDSLTLLQPFLLVISTSSVSGYITSLALDSLQKFLTLNVINESSLNHRAAYHETVNSLTHCRFEGSEQLSDDSVLLKVVILLQTIIQSRCGDLLSDAIMYDVLQTILSLACNKRRSEVLRRAAESTMIAITVQIFSKLKHIDPTNLAQKYINDESYANNELQDDVIGTTAGKDDATSDHDTKEDQSLPSANADISKLDPTEIKATRITDPKYGLPVIKQYLNLLLSLIVPENQTKHTNSARIFGLNLINTAVELAGDIFPLHPRLFSLISDPICKYVLFIIQNSNKLSLLQAALQLFTTLVIILGNHLQMQVELTLTRIFTILSQSASQSNNEAKERPAAVKELLIEQISILWTRFPCFFTSTFITFDCNLDRADLSIQFLNSLTKLALPEAALTTTDSVPPICLEGLVYFIDEMYDHLQSVNREIFLSGDASIHLLEQRERKKEFIKCATIFNDKPKKGIPLLIEKGFIKSNTEEAISGFLFENNSRMNKKTIGLLLCDPTKATLLRKFIDLFDFKGLRVDEAIRILLTKFRLPGESQQIERIIEAFSARYVECQSYDSNEINNEATDDVRAVQPDADSVFILSYSIIMLNTDLHNPQVKEHMSYEDYSGNLKGCYNQKDFPTWYLERIYSSIRDKEIVMPEEHHGNDRWFEDAWNNLISSATVLTEIAKDSTSAIEGLSPEELAHFDKAIFKQVGSSIAKTLFKIFQVASDDHISTRMLTSIDKCSYIASFFNIKGLYNDILGRISELTTLVPAASTAKRQSSDADEIPLVEIAMEDCNTSIVVSTESVRLGRSFKGQLCLVVLFRILRRKNSPGVINDELWSKIVQVILVLYENLLISPDVFPEIQQRLKLGSLRRPEPEISIKKARENKGLLSAFASYLKGDEEPTEEEIDASIKAIQCIASTDVASSVFRNETNIAANLVKVLLSSIKKDISSENGRFFESEMLFLVELSVALLHIHNLGEDVASILLDRVTALSQSVTLSKAAVMRLASYRMLLLSAVDECHSPLLELINKDLLGKNEVFTQKYFAGDAGSEVLHGILGLTENGQNRKHILKDAGFWKLLRSLAAIRRHTKEIYQFLERCLLKSDGDLTEKNFMWILGLLDEISSAGAIGSKWEQEYDRLVRKGQKVDKENPYQDVVELSLKSINLTSLLLDEEVTTLRLTKSETIALIQALSHQCLNPCQQIRSYSLKTLGVAITERIHFPSEEITTAEEVIDGGLLPLLESNATRQENNVPIPEILAVISIFYLHCLRNKLATNQTFLKVLNVYNKFVDMPAVEKQLQELITEKKKIEKEFSQEENSSSQEVNEHVSEA</sequence>
<dbReference type="GO" id="GO:0005794">
    <property type="term" value="C:Golgi apparatus"/>
    <property type="evidence" value="ECO:0007669"/>
    <property type="project" value="UniProtKB-ARBA"/>
</dbReference>
<dbReference type="Proteomes" id="UP000515788">
    <property type="component" value="Chromosome 7"/>
</dbReference>
<dbReference type="SUPFAM" id="SSF48425">
    <property type="entry name" value="Sec7 domain"/>
    <property type="match status" value="1"/>
</dbReference>
<dbReference type="PROSITE" id="PS50190">
    <property type="entry name" value="SEC7"/>
    <property type="match status" value="1"/>
</dbReference>
<dbReference type="GO" id="GO:0032012">
    <property type="term" value="P:regulation of ARF protein signal transduction"/>
    <property type="evidence" value="ECO:0007669"/>
    <property type="project" value="InterPro"/>
</dbReference>
<accession>A0A7G3ZLW8</accession>
<dbReference type="Gene3D" id="1.10.1000.11">
    <property type="entry name" value="Arf Nucleotide-binding Site Opener,domain 2"/>
    <property type="match status" value="1"/>
</dbReference>
<dbReference type="RefSeq" id="XP_037141178.1">
    <property type="nucleotide sequence ID" value="XM_037285282.1"/>
</dbReference>
<dbReference type="Gene3D" id="1.10.220.20">
    <property type="match status" value="1"/>
</dbReference>
<dbReference type="PANTHER" id="PTHR10663">
    <property type="entry name" value="GUANYL-NUCLEOTIDE EXCHANGE FACTOR"/>
    <property type="match status" value="1"/>
</dbReference>
<evidence type="ECO:0000256" key="1">
    <source>
        <dbReference type="SAM" id="MobiDB-lite"/>
    </source>
</evidence>
<evidence type="ECO:0000313" key="4">
    <source>
        <dbReference type="Proteomes" id="UP000515788"/>
    </source>
</evidence>
<feature type="compositionally biased region" description="Basic and acidic residues" evidence="1">
    <location>
        <begin position="265"/>
        <end position="279"/>
    </location>
</feature>
<name>A0A7G3ZLW8_9SACH</name>
<dbReference type="GeneID" id="59327745"/>
<dbReference type="OrthoDB" id="10258608at2759"/>
<keyword evidence="4" id="KW-1185">Reference proteome</keyword>
<feature type="domain" description="SEC7" evidence="2">
    <location>
        <begin position="529"/>
        <end position="731"/>
    </location>
</feature>
<dbReference type="InterPro" id="IPR035999">
    <property type="entry name" value="Sec7_dom_sf"/>
</dbReference>
<proteinExistence type="predicted"/>
<feature type="region of interest" description="Disordered" evidence="1">
    <location>
        <begin position="262"/>
        <end position="286"/>
    </location>
</feature>
<dbReference type="InterPro" id="IPR032691">
    <property type="entry name" value="Mon2/Sec7/BIG1-like_HUS"/>
</dbReference>